<evidence type="ECO:0008006" key="4">
    <source>
        <dbReference type="Google" id="ProtNLM"/>
    </source>
</evidence>
<proteinExistence type="predicted"/>
<protein>
    <recommendedName>
        <fullName evidence="4">Oxidoreductase AflY</fullName>
    </recommendedName>
</protein>
<comment type="caution">
    <text evidence="2">The sequence shown here is derived from an EMBL/GenBank/DDBJ whole genome shotgun (WGS) entry which is preliminary data.</text>
</comment>
<evidence type="ECO:0000256" key="1">
    <source>
        <dbReference type="ARBA" id="ARBA00023002"/>
    </source>
</evidence>
<keyword evidence="1" id="KW-0560">Oxidoreductase</keyword>
<dbReference type="Proteomes" id="UP000765509">
    <property type="component" value="Unassembled WGS sequence"/>
</dbReference>
<accession>A0A9Q3F534</accession>
<organism evidence="2 3">
    <name type="scientific">Austropuccinia psidii MF-1</name>
    <dbReference type="NCBI Taxonomy" id="1389203"/>
    <lineage>
        <taxon>Eukaryota</taxon>
        <taxon>Fungi</taxon>
        <taxon>Dikarya</taxon>
        <taxon>Basidiomycota</taxon>
        <taxon>Pucciniomycotina</taxon>
        <taxon>Pucciniomycetes</taxon>
        <taxon>Pucciniales</taxon>
        <taxon>Sphaerophragmiaceae</taxon>
        <taxon>Austropuccinia</taxon>
    </lineage>
</organism>
<evidence type="ECO:0000313" key="3">
    <source>
        <dbReference type="Proteomes" id="UP000765509"/>
    </source>
</evidence>
<dbReference type="Pfam" id="PF14027">
    <property type="entry name" value="Questin_oxidase"/>
    <property type="match status" value="1"/>
</dbReference>
<sequence>MSQNQALVDASMEALSRQFEVKLSLLKEFIPQASHVIFLPSTNGREAAEMTASVLAENESRYHCFFNERGFHNHIVHHALASYSLGANAETIKANFERQAVYQRPIVGVENEEINSENWTFHLEDENYYQKYLKFFSHEIKEKGAIKTVEEYVFNRKEGNMLSRSFGGLLHPFIHWGYGLEFKIDHIVAEGLAQTAAHSPFAGLKSFEIEHSKQSIEPPSNGAHQLPHSSRLDWESPSVHKTFKPKKGLTGFDILSKIAHDPALEFRNGSIENILEALQKSAKNERLAYWIDHWIIDEKAQWDEIIDRTKEIIWVVTVIYATSYDKEKDKFILDFVLMHLVTASIFLPVTLPVLESQFRPKLLKAFFRAVVIAWTAKGAPELELFKCLSDSALISTTELQCAEKEENPWFKVLGSAAKHPDEHTTKIIRTFAFASTFYGTTKQGYYYGELKGTDLLDSSIFLRAAIMTLNKMDWERKHGDEGTMKWFD</sequence>
<dbReference type="OrthoDB" id="10004862at2759"/>
<name>A0A9Q3F534_9BASI</name>
<dbReference type="EMBL" id="AVOT02038815">
    <property type="protein sequence ID" value="MBW0533763.1"/>
    <property type="molecule type" value="Genomic_DNA"/>
</dbReference>
<gene>
    <name evidence="2" type="ORF">O181_073478</name>
</gene>
<keyword evidence="3" id="KW-1185">Reference proteome</keyword>
<dbReference type="PANTHER" id="PTHR35870:SF1">
    <property type="entry name" value="PROTEIN, PUTATIVE (AFU_ORTHOLOGUE AFUA_5G03330)-RELATED"/>
    <property type="match status" value="1"/>
</dbReference>
<reference evidence="2" key="1">
    <citation type="submission" date="2021-03" db="EMBL/GenBank/DDBJ databases">
        <title>Draft genome sequence of rust myrtle Austropuccinia psidii MF-1, a brazilian biotype.</title>
        <authorList>
            <person name="Quecine M.C."/>
            <person name="Pachon D.M.R."/>
            <person name="Bonatelli M.L."/>
            <person name="Correr F.H."/>
            <person name="Franceschini L.M."/>
            <person name="Leite T.F."/>
            <person name="Margarido G.R.A."/>
            <person name="Almeida C.A."/>
            <person name="Ferrarezi J.A."/>
            <person name="Labate C.A."/>
        </authorList>
    </citation>
    <scope>NUCLEOTIDE SEQUENCE</scope>
    <source>
        <strain evidence="2">MF-1</strain>
    </source>
</reference>
<dbReference type="PANTHER" id="PTHR35870">
    <property type="entry name" value="PROTEIN, PUTATIVE (AFU_ORTHOLOGUE AFUA_5G03330)-RELATED"/>
    <property type="match status" value="1"/>
</dbReference>
<evidence type="ECO:0000313" key="2">
    <source>
        <dbReference type="EMBL" id="MBW0533763.1"/>
    </source>
</evidence>
<dbReference type="InterPro" id="IPR025337">
    <property type="entry name" value="Questin_oxidase-like"/>
</dbReference>
<dbReference type="AlphaFoldDB" id="A0A9Q3F534"/>
<dbReference type="GO" id="GO:0016491">
    <property type="term" value="F:oxidoreductase activity"/>
    <property type="evidence" value="ECO:0007669"/>
    <property type="project" value="UniProtKB-KW"/>
</dbReference>